<feature type="region of interest" description="Disordered" evidence="1">
    <location>
        <begin position="31"/>
        <end position="64"/>
    </location>
</feature>
<comment type="caution">
    <text evidence="2">The sequence shown here is derived from an EMBL/GenBank/DDBJ whole genome shotgun (WGS) entry which is preliminary data.</text>
</comment>
<organism evidence="2 3">
    <name type="scientific">Ensete ventricosum</name>
    <name type="common">Abyssinian banana</name>
    <name type="synonym">Musa ensete</name>
    <dbReference type="NCBI Taxonomy" id="4639"/>
    <lineage>
        <taxon>Eukaryota</taxon>
        <taxon>Viridiplantae</taxon>
        <taxon>Streptophyta</taxon>
        <taxon>Embryophyta</taxon>
        <taxon>Tracheophyta</taxon>
        <taxon>Spermatophyta</taxon>
        <taxon>Magnoliopsida</taxon>
        <taxon>Liliopsida</taxon>
        <taxon>Zingiberales</taxon>
        <taxon>Musaceae</taxon>
        <taxon>Ensete</taxon>
    </lineage>
</organism>
<reference evidence="2 3" key="1">
    <citation type="journal article" date="2014" name="Agronomy (Basel)">
        <title>A Draft Genome Sequence for Ensete ventricosum, the Drought-Tolerant Tree Against Hunger.</title>
        <authorList>
            <person name="Harrison J."/>
            <person name="Moore K.A."/>
            <person name="Paszkiewicz K."/>
            <person name="Jones T."/>
            <person name="Grant M."/>
            <person name="Ambacheew D."/>
            <person name="Muzemil S."/>
            <person name="Studholme D.J."/>
        </authorList>
    </citation>
    <scope>NUCLEOTIDE SEQUENCE [LARGE SCALE GENOMIC DNA]</scope>
</reference>
<dbReference type="AlphaFoldDB" id="A0A426ZZQ7"/>
<accession>A0A426ZZQ7</accession>
<feature type="compositionally biased region" description="Polar residues" evidence="1">
    <location>
        <begin position="44"/>
        <end position="60"/>
    </location>
</feature>
<sequence>MGCGKIRVLSGEAVIIGEATAVRRRQQVYTLRGSTAGIHPTPHPSSSQNMEGRGPTSGQELSRRVNCSVRVPKIRAIKPLTPLLLEHRELSERTAGARHA</sequence>
<name>A0A426ZZQ7_ENSVE</name>
<evidence type="ECO:0000313" key="2">
    <source>
        <dbReference type="EMBL" id="RRT69421.1"/>
    </source>
</evidence>
<dbReference type="EMBL" id="AMZH03004348">
    <property type="protein sequence ID" value="RRT69421.1"/>
    <property type="molecule type" value="Genomic_DNA"/>
</dbReference>
<evidence type="ECO:0000256" key="1">
    <source>
        <dbReference type="SAM" id="MobiDB-lite"/>
    </source>
</evidence>
<gene>
    <name evidence="2" type="ORF">B296_00018079</name>
</gene>
<protein>
    <submittedName>
        <fullName evidence="2">Uncharacterized protein</fullName>
    </submittedName>
</protein>
<evidence type="ECO:0000313" key="3">
    <source>
        <dbReference type="Proteomes" id="UP000287651"/>
    </source>
</evidence>
<proteinExistence type="predicted"/>
<dbReference type="Proteomes" id="UP000287651">
    <property type="component" value="Unassembled WGS sequence"/>
</dbReference>